<evidence type="ECO:0000313" key="2">
    <source>
        <dbReference type="Proteomes" id="UP001055879"/>
    </source>
</evidence>
<name>A0ACB8ZX75_ARCLA</name>
<evidence type="ECO:0000313" key="1">
    <source>
        <dbReference type="EMBL" id="KAI3702162.1"/>
    </source>
</evidence>
<dbReference type="Proteomes" id="UP001055879">
    <property type="component" value="Linkage Group LG09"/>
</dbReference>
<reference evidence="2" key="1">
    <citation type="journal article" date="2022" name="Mol. Ecol. Resour.">
        <title>The genomes of chicory, endive, great burdock and yacon provide insights into Asteraceae palaeo-polyploidization history and plant inulin production.</title>
        <authorList>
            <person name="Fan W."/>
            <person name="Wang S."/>
            <person name="Wang H."/>
            <person name="Wang A."/>
            <person name="Jiang F."/>
            <person name="Liu H."/>
            <person name="Zhao H."/>
            <person name="Xu D."/>
            <person name="Zhang Y."/>
        </authorList>
    </citation>
    <scope>NUCLEOTIDE SEQUENCE [LARGE SCALE GENOMIC DNA]</scope>
    <source>
        <strain evidence="2">cv. Niubang</strain>
    </source>
</reference>
<organism evidence="1 2">
    <name type="scientific">Arctium lappa</name>
    <name type="common">Greater burdock</name>
    <name type="synonym">Lappa major</name>
    <dbReference type="NCBI Taxonomy" id="4217"/>
    <lineage>
        <taxon>Eukaryota</taxon>
        <taxon>Viridiplantae</taxon>
        <taxon>Streptophyta</taxon>
        <taxon>Embryophyta</taxon>
        <taxon>Tracheophyta</taxon>
        <taxon>Spermatophyta</taxon>
        <taxon>Magnoliopsida</taxon>
        <taxon>eudicotyledons</taxon>
        <taxon>Gunneridae</taxon>
        <taxon>Pentapetalae</taxon>
        <taxon>asterids</taxon>
        <taxon>campanulids</taxon>
        <taxon>Asterales</taxon>
        <taxon>Asteraceae</taxon>
        <taxon>Carduoideae</taxon>
        <taxon>Cardueae</taxon>
        <taxon>Arctiinae</taxon>
        <taxon>Arctium</taxon>
    </lineage>
</organism>
<reference evidence="1 2" key="2">
    <citation type="journal article" date="2022" name="Mol. Ecol. Resour.">
        <title>The genomes of chicory, endive, great burdock and yacon provide insights into Asteraceae paleo-polyploidization history and plant inulin production.</title>
        <authorList>
            <person name="Fan W."/>
            <person name="Wang S."/>
            <person name="Wang H."/>
            <person name="Wang A."/>
            <person name="Jiang F."/>
            <person name="Liu H."/>
            <person name="Zhao H."/>
            <person name="Xu D."/>
            <person name="Zhang Y."/>
        </authorList>
    </citation>
    <scope>NUCLEOTIDE SEQUENCE [LARGE SCALE GENOMIC DNA]</scope>
    <source>
        <strain evidence="2">cv. Niubang</strain>
    </source>
</reference>
<gene>
    <name evidence="1" type="ORF">L6452_27888</name>
</gene>
<accession>A0ACB8ZX75</accession>
<sequence length="118" mass="13100">MSQLFQSVSSFFSGGDQLPWCSRDVVAEPRKIYLVLEYYKGGDLSMFIQRRQGGFPKSTAVHFMQQLAAGLKVLRENQIIHKRSKATGLVVVVVVLALQIVALEALQIVVVPDVVVQL</sequence>
<keyword evidence="2" id="KW-1185">Reference proteome</keyword>
<protein>
    <submittedName>
        <fullName evidence="1">Uncharacterized protein</fullName>
    </submittedName>
</protein>
<dbReference type="EMBL" id="CM042055">
    <property type="protein sequence ID" value="KAI3702162.1"/>
    <property type="molecule type" value="Genomic_DNA"/>
</dbReference>
<proteinExistence type="predicted"/>
<comment type="caution">
    <text evidence="1">The sequence shown here is derived from an EMBL/GenBank/DDBJ whole genome shotgun (WGS) entry which is preliminary data.</text>
</comment>